<evidence type="ECO:0000256" key="6">
    <source>
        <dbReference type="ARBA" id="ARBA00023273"/>
    </source>
</evidence>
<reference evidence="12 13" key="2">
    <citation type="journal article" date="2013" name="Genome Biol. Evol.">
        <title>Genome sequencing of Giardia lamblia genotypes A2 and B isolates (DH and GS) and comparative analysis with the genomes of genotypes A1 and E (WB and Pig).</title>
        <authorList>
            <person name="Adam R.D."/>
            <person name="Dahlstrom E.W."/>
            <person name="Martens C.A."/>
            <person name="Bruno D.P."/>
            <person name="Barbian K.D."/>
            <person name="Ricklefs S.M."/>
            <person name="Hernandez M.M."/>
            <person name="Narla N.P."/>
            <person name="Patel R.B."/>
            <person name="Porcella S.F."/>
            <person name="Nash T.E."/>
        </authorList>
    </citation>
    <scope>NUCLEOTIDE SEQUENCE [LARGE SCALE GENOMIC DNA]</scope>
    <source>
        <strain evidence="12 13">GS</strain>
    </source>
</reference>
<dbReference type="SUPFAM" id="SSF48452">
    <property type="entry name" value="TPR-like"/>
    <property type="match status" value="2"/>
</dbReference>
<keyword evidence="5" id="KW-0206">Cytoskeleton</keyword>
<feature type="repeat" description="TPR" evidence="9">
    <location>
        <begin position="110"/>
        <end position="143"/>
    </location>
</feature>
<keyword evidence="3" id="KW-0677">Repeat</keyword>
<feature type="signal peptide" evidence="11">
    <location>
        <begin position="1"/>
        <end position="18"/>
    </location>
</feature>
<dbReference type="Gene3D" id="1.25.40.10">
    <property type="entry name" value="Tetratricopeptide repeat domain"/>
    <property type="match status" value="2"/>
</dbReference>
<evidence type="ECO:0000313" key="12">
    <source>
        <dbReference type="EMBL" id="ESU41303.1"/>
    </source>
</evidence>
<keyword evidence="4 9" id="KW-0802">TPR repeat</keyword>
<dbReference type="PROSITE" id="PS50005">
    <property type="entry name" value="TPR"/>
    <property type="match status" value="1"/>
</dbReference>
<keyword evidence="6" id="KW-0966">Cell projection</keyword>
<gene>
    <name evidence="12" type="ORF">GSB_15549</name>
</gene>
<dbReference type="Proteomes" id="UP000018040">
    <property type="component" value="Unassembled WGS sequence"/>
</dbReference>
<protein>
    <recommendedName>
        <fullName evidence="7">Outer dynein arm-docking complex subunit 4</fullName>
    </recommendedName>
    <alternativeName>
        <fullName evidence="8">Tetratricopeptide repeat protein 25</fullName>
    </alternativeName>
</protein>
<reference evidence="13" key="1">
    <citation type="submission" date="2012-02" db="EMBL/GenBank/DDBJ databases">
        <title>Genome sequencing of Giardia lamblia Genotypes A2 and B isolates (DH and GS) and comparative analysis with the genomes of Genotypes A1 and E (WB and Pig).</title>
        <authorList>
            <person name="Adam R."/>
            <person name="Dahlstrom E."/>
            <person name="Martens C."/>
            <person name="Bruno D."/>
            <person name="Barbian K."/>
            <person name="Porcella S.F."/>
            <person name="Nash T."/>
        </authorList>
    </citation>
    <scope>NUCLEOTIDE SEQUENCE</scope>
    <source>
        <strain evidence="13">GS</strain>
    </source>
</reference>
<keyword evidence="2" id="KW-0963">Cytoplasm</keyword>
<dbReference type="InterPro" id="IPR019734">
    <property type="entry name" value="TPR_rpt"/>
</dbReference>
<evidence type="ECO:0000256" key="4">
    <source>
        <dbReference type="ARBA" id="ARBA00022803"/>
    </source>
</evidence>
<keyword evidence="11" id="KW-0732">Signal</keyword>
<proteinExistence type="predicted"/>
<organism evidence="12 13">
    <name type="scientific">Giardia intestinalis</name>
    <name type="common">Giardia lamblia</name>
    <dbReference type="NCBI Taxonomy" id="5741"/>
    <lineage>
        <taxon>Eukaryota</taxon>
        <taxon>Metamonada</taxon>
        <taxon>Diplomonadida</taxon>
        <taxon>Hexamitidae</taxon>
        <taxon>Giardiinae</taxon>
        <taxon>Giardia</taxon>
    </lineage>
</organism>
<dbReference type="VEuPathDB" id="GiardiaDB:DHA2_15549"/>
<evidence type="ECO:0000256" key="8">
    <source>
        <dbReference type="ARBA" id="ARBA00034143"/>
    </source>
</evidence>
<feature type="chain" id="PRO_5004752031" description="Outer dynein arm-docking complex subunit 4" evidence="11">
    <location>
        <begin position="19"/>
        <end position="776"/>
    </location>
</feature>
<evidence type="ECO:0000256" key="11">
    <source>
        <dbReference type="SAM" id="SignalP"/>
    </source>
</evidence>
<feature type="region of interest" description="Disordered" evidence="10">
    <location>
        <begin position="374"/>
        <end position="407"/>
    </location>
</feature>
<dbReference type="VEuPathDB" id="GiardiaDB:GL50581_1210"/>
<name>V6TQP9_GIAIN</name>
<dbReference type="VEuPathDB" id="GiardiaDB:GL50803_0015549"/>
<dbReference type="PANTHER" id="PTHR23040:SF1">
    <property type="entry name" value="OUTER DYNEIN ARM-DOCKING COMPLEX SUBUNIT 4"/>
    <property type="match status" value="1"/>
</dbReference>
<evidence type="ECO:0000313" key="13">
    <source>
        <dbReference type="Proteomes" id="UP000018040"/>
    </source>
</evidence>
<comment type="subcellular location">
    <subcellularLocation>
        <location evidence="1">Cytoplasm</location>
        <location evidence="1">Cytoskeleton</location>
        <location evidence="1">Cilium axoneme</location>
    </subcellularLocation>
</comment>
<dbReference type="GO" id="GO:0005930">
    <property type="term" value="C:axoneme"/>
    <property type="evidence" value="ECO:0007669"/>
    <property type="project" value="UniProtKB-SubCell"/>
</dbReference>
<dbReference type="VEuPathDB" id="GiardiaDB:QR46_4184"/>
<comment type="caution">
    <text evidence="12">The sequence shown here is derived from an EMBL/GenBank/DDBJ whole genome shotgun (WGS) entry which is preliminary data.</text>
</comment>
<dbReference type="EMBL" id="AHHH01000134">
    <property type="protein sequence ID" value="ESU41303.1"/>
    <property type="molecule type" value="Genomic_DNA"/>
</dbReference>
<dbReference type="PANTHER" id="PTHR23040">
    <property type="match status" value="1"/>
</dbReference>
<dbReference type="eggNOG" id="KOG1124">
    <property type="taxonomic scope" value="Eukaryota"/>
</dbReference>
<evidence type="ECO:0000256" key="1">
    <source>
        <dbReference type="ARBA" id="ARBA00004430"/>
    </source>
</evidence>
<evidence type="ECO:0000256" key="9">
    <source>
        <dbReference type="PROSITE-ProRule" id="PRU00339"/>
    </source>
</evidence>
<evidence type="ECO:0000256" key="7">
    <source>
        <dbReference type="ARBA" id="ARBA00034139"/>
    </source>
</evidence>
<dbReference type="AlphaFoldDB" id="V6TQP9"/>
<evidence type="ECO:0000256" key="2">
    <source>
        <dbReference type="ARBA" id="ARBA00022490"/>
    </source>
</evidence>
<dbReference type="InterPro" id="IPR040111">
    <property type="entry name" value="ODAD4"/>
</dbReference>
<dbReference type="InterPro" id="IPR011990">
    <property type="entry name" value="TPR-like_helical_dom_sf"/>
</dbReference>
<evidence type="ECO:0000256" key="5">
    <source>
        <dbReference type="ARBA" id="ARBA00023212"/>
    </source>
</evidence>
<accession>V6TQP9</accession>
<feature type="non-terminal residue" evidence="12">
    <location>
        <position position="1"/>
    </location>
</feature>
<sequence>VIICHYIVQLLLVITSFSTFFKNFSQICKSAMEEGEANNTNNFRLHVAEGDTCFRLGLFQKAINSYTAALDIRKDRNVLIARSKSYASLGMNDEAIQDATDSVGNDTNFYRGYYQLAQAYFVAGLFEEALVYYYRAYRKRPDIQEYRLGVQKAEESILRAIDTGIDCVDELAVKCNLAPTVEEIEALYQSEEMQFTAVDGGEVELGPNAFRCLCGCPHCDPKTCDDLVNQEFEPLCTCRCEACLHHLAYKHNHILDPISNTLISIQSVLDETNHTDSAMLSPGQTPLTSRVKVSGTSTSMLGSTRQSALEREFRQEQSLRKKYKTAGDLAPDRAFLELLQQDSTLTATCGSVKPIISSGIEFIDKRSEFWRQQAQGTAQSNQTITGRKTVTKSSLSRAGTGTLSSMSIKRVPQPLGSSCVSTNNSMSALDSSEVAGKGKSRSKNTRLAQLRAPGKKTVQDIVELIQHIQQQIELGNLDDALTDAKLADQYATALTVNPADKQAAVEKDMLLADIQTCIGCLLYDTNRPGVSVQRFRHALTLNTGIKDVRGIIRSLRNLGRVLLAVGDYPSAKESYEGILPYIEATNDNGELVCPRYIIAEACINAAKCVIDSGVQGPAFDYLKSALHILSGGTFMLDDVGSDIQLNYKDPELDTFRSRAPSFFVMPDSTPNELALDALCLAGKLYYGSNSIEESKKIFILCKEKAHELRDVSAEKAALVNLKFLAMQESNESLAEHYQAEIDSLSAASQVPSTFDSVAAGAPVSTSTKKKSLSIKT</sequence>
<dbReference type="SMART" id="SM00028">
    <property type="entry name" value="TPR"/>
    <property type="match status" value="4"/>
</dbReference>
<dbReference type="OrthoDB" id="2423701at2759"/>
<evidence type="ECO:0000256" key="10">
    <source>
        <dbReference type="SAM" id="MobiDB-lite"/>
    </source>
</evidence>
<evidence type="ECO:0000256" key="3">
    <source>
        <dbReference type="ARBA" id="ARBA00022737"/>
    </source>
</evidence>